<keyword evidence="2" id="KW-1185">Reference proteome</keyword>
<evidence type="ECO:0000313" key="2">
    <source>
        <dbReference type="Proteomes" id="UP001595715"/>
    </source>
</evidence>
<dbReference type="Proteomes" id="UP001595715">
    <property type="component" value="Unassembled WGS sequence"/>
</dbReference>
<gene>
    <name evidence="1" type="ORF">ACFOZ8_17945</name>
</gene>
<protein>
    <submittedName>
        <fullName evidence="1">Uncharacterized protein</fullName>
    </submittedName>
</protein>
<accession>A0ABV8K670</accession>
<reference evidence="2" key="1">
    <citation type="journal article" date="2019" name="Int. J. Syst. Evol. Microbiol.">
        <title>The Global Catalogue of Microorganisms (GCM) 10K type strain sequencing project: providing services to taxonomists for standard genome sequencing and annotation.</title>
        <authorList>
            <consortium name="The Broad Institute Genomics Platform"/>
            <consortium name="The Broad Institute Genome Sequencing Center for Infectious Disease"/>
            <person name="Wu L."/>
            <person name="Ma J."/>
        </authorList>
    </citation>
    <scope>NUCLEOTIDE SEQUENCE [LARGE SCALE GENOMIC DNA]</scope>
    <source>
        <strain evidence="2">IBRC-M 10987</strain>
    </source>
</reference>
<proteinExistence type="predicted"/>
<dbReference type="EMBL" id="JBHSAM010000028">
    <property type="protein sequence ID" value="MFC4101530.1"/>
    <property type="molecule type" value="Genomic_DNA"/>
</dbReference>
<name>A0ABV8K670_9BACL</name>
<evidence type="ECO:0000313" key="1">
    <source>
        <dbReference type="EMBL" id="MFC4101530.1"/>
    </source>
</evidence>
<dbReference type="RefSeq" id="WP_377720142.1">
    <property type="nucleotide sequence ID" value="NZ_JBHSAM010000028.1"/>
</dbReference>
<organism evidence="1 2">
    <name type="scientific">Paenibacillus xanthanilyticus</name>
    <dbReference type="NCBI Taxonomy" id="1783531"/>
    <lineage>
        <taxon>Bacteria</taxon>
        <taxon>Bacillati</taxon>
        <taxon>Bacillota</taxon>
        <taxon>Bacilli</taxon>
        <taxon>Bacillales</taxon>
        <taxon>Paenibacillaceae</taxon>
        <taxon>Paenibacillus</taxon>
    </lineage>
</organism>
<comment type="caution">
    <text evidence="1">The sequence shown here is derived from an EMBL/GenBank/DDBJ whole genome shotgun (WGS) entry which is preliminary data.</text>
</comment>
<sequence>MLANSVKNDAMRWVWLLLFAALAAVLVAWTFAALQPPAFDDGVEVARRIIVYQTTSAA</sequence>